<evidence type="ECO:0000313" key="12">
    <source>
        <dbReference type="Proteomes" id="UP000623842"/>
    </source>
</evidence>
<dbReference type="PANTHER" id="PTHR41164:SF1">
    <property type="entry name" value="CURLI PRODUCTION ASSEMBLY_TRANSPORT COMPONENT CSGG"/>
    <property type="match status" value="1"/>
</dbReference>
<dbReference type="Pfam" id="PF03783">
    <property type="entry name" value="CsgG"/>
    <property type="match status" value="1"/>
</dbReference>
<evidence type="ECO:0000256" key="8">
    <source>
        <dbReference type="ARBA" id="ARBA00023288"/>
    </source>
</evidence>
<evidence type="ECO:0000256" key="5">
    <source>
        <dbReference type="ARBA" id="ARBA00022729"/>
    </source>
</evidence>
<evidence type="ECO:0000256" key="6">
    <source>
        <dbReference type="ARBA" id="ARBA00023136"/>
    </source>
</evidence>
<dbReference type="InterPro" id="IPR002477">
    <property type="entry name" value="Peptidoglycan-bd-like"/>
</dbReference>
<keyword evidence="4" id="KW-1003">Cell membrane</keyword>
<feature type="chain" id="PRO_5036735524" description="Curli production assembly/transport component CsgG" evidence="9">
    <location>
        <begin position="20"/>
        <end position="500"/>
    </location>
</feature>
<keyword evidence="6" id="KW-0472">Membrane</keyword>
<sequence>MTFKAKTLVLGATMVGLMACQSTSTTVTSGQNSPDINQVKQQAYNGPKARIAVARFTDKSNNHHWYSKEIGNGMSDQLTTSLVNTNRFIVLERSALDTVLSEQDLVTSGRVNADTGAGYGAIEGAEIVIVASVTEFDDGNSGGSIGGSGMLGSVFSSVKAGFSSSHMAIDIRLIDTTTSRILAATSVESGTKDFDLTGALYNIGDSFSSGALSGWSNTPKEKALREVIEKAVQFILTKVPEDFYRYNANNTLAAGKTAPKFVAKVKSNAPSSSTLTSNVDDDVVDSGSTSAMSLDSVKIAMAQAQLNCLGYLSDQEKEGKLTPNTVKALKKFQKDSGLTVNGELNKTTNNALADTGCMNNTVGGAFSMIANAFVGAEKTSDEEYARVDDNDFLLMPMREENERGKFAISHTDSESGMTEIEVIAKHAESGVALKKAHATLFKVNSSGNLADEPDYLRHDVVEPVNSGRYYLKVASHQKFFASGDVILKRGVKNVITATLN</sequence>
<comment type="similarity">
    <text evidence="2">Belongs to the CsgG family.</text>
</comment>
<evidence type="ECO:0000259" key="10">
    <source>
        <dbReference type="Pfam" id="PF01471"/>
    </source>
</evidence>
<dbReference type="PANTHER" id="PTHR41164">
    <property type="entry name" value="CURLI PRODUCTION ASSEMBLY/TRANSPORT COMPONENT CSGG"/>
    <property type="match status" value="1"/>
</dbReference>
<protein>
    <recommendedName>
        <fullName evidence="3">Curli production assembly/transport component CsgG</fullName>
    </recommendedName>
</protein>
<dbReference type="Gene3D" id="1.10.101.10">
    <property type="entry name" value="PGBD-like superfamily/PGBD"/>
    <property type="match status" value="1"/>
</dbReference>
<feature type="signal peptide" evidence="9">
    <location>
        <begin position="1"/>
        <end position="19"/>
    </location>
</feature>
<dbReference type="Gene3D" id="3.40.50.10610">
    <property type="entry name" value="ABC-type transport auxiliary lipoprotein component"/>
    <property type="match status" value="1"/>
</dbReference>
<dbReference type="EMBL" id="BNCK01000005">
    <property type="protein sequence ID" value="GHF95471.1"/>
    <property type="molecule type" value="Genomic_DNA"/>
</dbReference>
<evidence type="ECO:0000256" key="9">
    <source>
        <dbReference type="SAM" id="SignalP"/>
    </source>
</evidence>
<dbReference type="GO" id="GO:0030288">
    <property type="term" value="C:outer membrane-bounded periplasmic space"/>
    <property type="evidence" value="ECO:0007669"/>
    <property type="project" value="InterPro"/>
</dbReference>
<reference evidence="11" key="2">
    <citation type="submission" date="2020-09" db="EMBL/GenBank/DDBJ databases">
        <authorList>
            <person name="Sun Q."/>
            <person name="Kim S."/>
        </authorList>
    </citation>
    <scope>NUCLEOTIDE SEQUENCE</scope>
    <source>
        <strain evidence="11">KCTC 42731</strain>
    </source>
</reference>
<keyword evidence="7" id="KW-0564">Palmitate</keyword>
<accession>A0A919BKN1</accession>
<dbReference type="RefSeq" id="WP_229854696.1">
    <property type="nucleotide sequence ID" value="NZ_BNCK01000005.1"/>
</dbReference>
<evidence type="ECO:0000256" key="7">
    <source>
        <dbReference type="ARBA" id="ARBA00023139"/>
    </source>
</evidence>
<reference evidence="11" key="1">
    <citation type="journal article" date="2014" name="Int. J. Syst. Evol. Microbiol.">
        <title>Complete genome sequence of Corynebacterium casei LMG S-19264T (=DSM 44701T), isolated from a smear-ripened cheese.</title>
        <authorList>
            <consortium name="US DOE Joint Genome Institute (JGI-PGF)"/>
            <person name="Walter F."/>
            <person name="Albersmeier A."/>
            <person name="Kalinowski J."/>
            <person name="Ruckert C."/>
        </authorList>
    </citation>
    <scope>NUCLEOTIDE SEQUENCE</scope>
    <source>
        <strain evidence="11">KCTC 42731</strain>
    </source>
</reference>
<dbReference type="SUPFAM" id="SSF47090">
    <property type="entry name" value="PGBD-like"/>
    <property type="match status" value="1"/>
</dbReference>
<organism evidence="11 12">
    <name type="scientific">Thalassotalea marina</name>
    <dbReference type="NCBI Taxonomy" id="1673741"/>
    <lineage>
        <taxon>Bacteria</taxon>
        <taxon>Pseudomonadati</taxon>
        <taxon>Pseudomonadota</taxon>
        <taxon>Gammaproteobacteria</taxon>
        <taxon>Alteromonadales</taxon>
        <taxon>Colwelliaceae</taxon>
        <taxon>Thalassotalea</taxon>
    </lineage>
</organism>
<gene>
    <name evidence="11" type="ORF">GCM10017161_24730</name>
</gene>
<comment type="caution">
    <text evidence="11">The sequence shown here is derived from an EMBL/GenBank/DDBJ whole genome shotgun (WGS) entry which is preliminary data.</text>
</comment>
<evidence type="ECO:0000256" key="2">
    <source>
        <dbReference type="ARBA" id="ARBA00008899"/>
    </source>
</evidence>
<keyword evidence="8" id="KW-0449">Lipoprotein</keyword>
<evidence type="ECO:0000256" key="3">
    <source>
        <dbReference type="ARBA" id="ARBA00014028"/>
    </source>
</evidence>
<dbReference type="InterPro" id="IPR036365">
    <property type="entry name" value="PGBD-like_sf"/>
</dbReference>
<comment type="function">
    <text evidence="1">May be involved in the biogenesis of curli organelles.</text>
</comment>
<evidence type="ECO:0000313" key="11">
    <source>
        <dbReference type="EMBL" id="GHF95471.1"/>
    </source>
</evidence>
<dbReference type="Proteomes" id="UP000623842">
    <property type="component" value="Unassembled WGS sequence"/>
</dbReference>
<dbReference type="Pfam" id="PF01471">
    <property type="entry name" value="PG_binding_1"/>
    <property type="match status" value="1"/>
</dbReference>
<dbReference type="InterPro" id="IPR036366">
    <property type="entry name" value="PGBDSf"/>
</dbReference>
<evidence type="ECO:0000256" key="4">
    <source>
        <dbReference type="ARBA" id="ARBA00022475"/>
    </source>
</evidence>
<evidence type="ECO:0000256" key="1">
    <source>
        <dbReference type="ARBA" id="ARBA00003989"/>
    </source>
</evidence>
<feature type="domain" description="Peptidoglycan binding-like" evidence="10">
    <location>
        <begin position="299"/>
        <end position="352"/>
    </location>
</feature>
<dbReference type="InterPro" id="IPR005534">
    <property type="entry name" value="Curli_assmbl/transp-comp_CsgG"/>
</dbReference>
<keyword evidence="5 9" id="KW-0732">Signal</keyword>
<keyword evidence="12" id="KW-1185">Reference proteome</keyword>
<dbReference type="PROSITE" id="PS51257">
    <property type="entry name" value="PROKAR_LIPOPROTEIN"/>
    <property type="match status" value="1"/>
</dbReference>
<proteinExistence type="inferred from homology"/>
<name>A0A919BKN1_9GAMM</name>
<dbReference type="AlphaFoldDB" id="A0A919BKN1"/>